<proteinExistence type="predicted"/>
<accession>A0A931N2I3</accession>
<organism evidence="2 3">
    <name type="scientific">Nocardia bovistercoris</name>
    <dbReference type="NCBI Taxonomy" id="2785916"/>
    <lineage>
        <taxon>Bacteria</taxon>
        <taxon>Bacillati</taxon>
        <taxon>Actinomycetota</taxon>
        <taxon>Actinomycetes</taxon>
        <taxon>Mycobacteriales</taxon>
        <taxon>Nocardiaceae</taxon>
        <taxon>Nocardia</taxon>
    </lineage>
</organism>
<dbReference type="PANTHER" id="PTHR46565:SF20">
    <property type="entry name" value="COLD SHOCK DOMAIN-CONTAINING PROTEIN 4"/>
    <property type="match status" value="1"/>
</dbReference>
<evidence type="ECO:0000259" key="1">
    <source>
        <dbReference type="PROSITE" id="PS51857"/>
    </source>
</evidence>
<dbReference type="PROSITE" id="PS51857">
    <property type="entry name" value="CSD_2"/>
    <property type="match status" value="1"/>
</dbReference>
<dbReference type="GO" id="GO:0003676">
    <property type="term" value="F:nucleic acid binding"/>
    <property type="evidence" value="ECO:0007669"/>
    <property type="project" value="InterPro"/>
</dbReference>
<dbReference type="Proteomes" id="UP000655751">
    <property type="component" value="Unassembled WGS sequence"/>
</dbReference>
<dbReference type="SUPFAM" id="SSF50249">
    <property type="entry name" value="Nucleic acid-binding proteins"/>
    <property type="match status" value="1"/>
</dbReference>
<evidence type="ECO:0000313" key="3">
    <source>
        <dbReference type="Proteomes" id="UP000655751"/>
    </source>
</evidence>
<gene>
    <name evidence="2" type="ORF">IT779_25040</name>
</gene>
<sequence>MSSSGPVALSSQWRLGTVAWFDGPKGFGFIQPVGDREAPVFVEHSCIDTPGYRVLVEGRQVLFRDRGGRPQAAVVRPVTGELANCGDLANVIGQESPR</sequence>
<evidence type="ECO:0000313" key="2">
    <source>
        <dbReference type="EMBL" id="MBH0779540.1"/>
    </source>
</evidence>
<reference evidence="2" key="1">
    <citation type="submission" date="2020-11" db="EMBL/GenBank/DDBJ databases">
        <title>Nocardia NEAU-351.nov., a novel actinomycete isolated from the cow dung.</title>
        <authorList>
            <person name="Zhang X."/>
        </authorList>
    </citation>
    <scope>NUCLEOTIDE SEQUENCE</scope>
    <source>
        <strain evidence="2">NEAU-351</strain>
    </source>
</reference>
<dbReference type="EMBL" id="JADMLG010000011">
    <property type="protein sequence ID" value="MBH0779540.1"/>
    <property type="molecule type" value="Genomic_DNA"/>
</dbReference>
<dbReference type="Pfam" id="PF00313">
    <property type="entry name" value="CSD"/>
    <property type="match status" value="1"/>
</dbReference>
<protein>
    <submittedName>
        <fullName evidence="2">Cold-shock protein</fullName>
    </submittedName>
</protein>
<dbReference type="Gene3D" id="2.40.50.140">
    <property type="entry name" value="Nucleic acid-binding proteins"/>
    <property type="match status" value="1"/>
</dbReference>
<dbReference type="AlphaFoldDB" id="A0A931N2I3"/>
<dbReference type="CDD" id="cd04458">
    <property type="entry name" value="CSP_CDS"/>
    <property type="match status" value="1"/>
</dbReference>
<feature type="domain" description="CSD" evidence="1">
    <location>
        <begin position="13"/>
        <end position="77"/>
    </location>
</feature>
<dbReference type="InterPro" id="IPR011129">
    <property type="entry name" value="CSD"/>
</dbReference>
<dbReference type="SMART" id="SM00357">
    <property type="entry name" value="CSP"/>
    <property type="match status" value="1"/>
</dbReference>
<name>A0A931N2I3_9NOCA</name>
<comment type="caution">
    <text evidence="2">The sequence shown here is derived from an EMBL/GenBank/DDBJ whole genome shotgun (WGS) entry which is preliminary data.</text>
</comment>
<dbReference type="InterPro" id="IPR002059">
    <property type="entry name" value="CSP_DNA-bd"/>
</dbReference>
<keyword evidence="3" id="KW-1185">Reference proteome</keyword>
<dbReference type="InterPro" id="IPR012340">
    <property type="entry name" value="NA-bd_OB-fold"/>
</dbReference>
<dbReference type="PANTHER" id="PTHR46565">
    <property type="entry name" value="COLD SHOCK DOMAIN PROTEIN 2"/>
    <property type="match status" value="1"/>
</dbReference>